<sequence>MPTGPCFRSAPASPSHVSMSDLMTPECLSREGSPTMDHMVDASQSAPGSPGNPSVAYAGSGGMIGHQQMSALVGANKARLLLSHPMESMDQGASSNGQEYREGRGVGMLEWSSQQQQQFEKYHVNSNMEERSLSPAAFSPQPVIVQTANYSPYREGTKYRFEIFQAIDLCRSGNYGNVGLDLKRHLEEQSIGSSLQLWREPGRPAGAGHEEAEAGTAQVRDGIRSRRRDGLSSFMRYIHNDA</sequence>
<proteinExistence type="predicted"/>
<dbReference type="AlphaFoldDB" id="A0AAV8Z6T4"/>
<evidence type="ECO:0000313" key="2">
    <source>
        <dbReference type="EMBL" id="KAJ8959247.1"/>
    </source>
</evidence>
<evidence type="ECO:0000256" key="1">
    <source>
        <dbReference type="SAM" id="MobiDB-lite"/>
    </source>
</evidence>
<dbReference type="EMBL" id="JAPWTK010000014">
    <property type="protein sequence ID" value="KAJ8959247.1"/>
    <property type="molecule type" value="Genomic_DNA"/>
</dbReference>
<dbReference type="Proteomes" id="UP001162162">
    <property type="component" value="Unassembled WGS sequence"/>
</dbReference>
<organism evidence="2 3">
    <name type="scientific">Aromia moschata</name>
    <dbReference type="NCBI Taxonomy" id="1265417"/>
    <lineage>
        <taxon>Eukaryota</taxon>
        <taxon>Metazoa</taxon>
        <taxon>Ecdysozoa</taxon>
        <taxon>Arthropoda</taxon>
        <taxon>Hexapoda</taxon>
        <taxon>Insecta</taxon>
        <taxon>Pterygota</taxon>
        <taxon>Neoptera</taxon>
        <taxon>Endopterygota</taxon>
        <taxon>Coleoptera</taxon>
        <taxon>Polyphaga</taxon>
        <taxon>Cucujiformia</taxon>
        <taxon>Chrysomeloidea</taxon>
        <taxon>Cerambycidae</taxon>
        <taxon>Cerambycinae</taxon>
        <taxon>Callichromatini</taxon>
        <taxon>Aromia</taxon>
    </lineage>
</organism>
<accession>A0AAV8Z6T4</accession>
<comment type="caution">
    <text evidence="2">The sequence shown here is derived from an EMBL/GenBank/DDBJ whole genome shotgun (WGS) entry which is preliminary data.</text>
</comment>
<name>A0AAV8Z6T4_9CUCU</name>
<keyword evidence="3" id="KW-1185">Reference proteome</keyword>
<protein>
    <submittedName>
        <fullName evidence="2">Uncharacterized protein</fullName>
    </submittedName>
</protein>
<evidence type="ECO:0000313" key="3">
    <source>
        <dbReference type="Proteomes" id="UP001162162"/>
    </source>
</evidence>
<feature type="region of interest" description="Disordered" evidence="1">
    <location>
        <begin position="1"/>
        <end position="54"/>
    </location>
</feature>
<feature type="region of interest" description="Disordered" evidence="1">
    <location>
        <begin position="201"/>
        <end position="222"/>
    </location>
</feature>
<gene>
    <name evidence="2" type="ORF">NQ318_022510</name>
</gene>
<reference evidence="2" key="1">
    <citation type="journal article" date="2023" name="Insect Mol. Biol.">
        <title>Genome sequencing provides insights into the evolution of gene families encoding plant cell wall-degrading enzymes in longhorned beetles.</title>
        <authorList>
            <person name="Shin N.R."/>
            <person name="Okamura Y."/>
            <person name="Kirsch R."/>
            <person name="Pauchet Y."/>
        </authorList>
    </citation>
    <scope>NUCLEOTIDE SEQUENCE</scope>
    <source>
        <strain evidence="2">AMC_N1</strain>
    </source>
</reference>